<evidence type="ECO:0000313" key="2">
    <source>
        <dbReference type="Proteomes" id="UP001310594"/>
    </source>
</evidence>
<gene>
    <name evidence="1" type="ORF">LTR97_001113</name>
</gene>
<name>A0AAN7WC08_9PEZI</name>
<dbReference type="EMBL" id="JAVRQU010000002">
    <property type="protein sequence ID" value="KAK5706127.1"/>
    <property type="molecule type" value="Genomic_DNA"/>
</dbReference>
<evidence type="ECO:0000313" key="1">
    <source>
        <dbReference type="EMBL" id="KAK5706127.1"/>
    </source>
</evidence>
<organism evidence="1 2">
    <name type="scientific">Elasticomyces elasticus</name>
    <dbReference type="NCBI Taxonomy" id="574655"/>
    <lineage>
        <taxon>Eukaryota</taxon>
        <taxon>Fungi</taxon>
        <taxon>Dikarya</taxon>
        <taxon>Ascomycota</taxon>
        <taxon>Pezizomycotina</taxon>
        <taxon>Dothideomycetes</taxon>
        <taxon>Dothideomycetidae</taxon>
        <taxon>Mycosphaerellales</taxon>
        <taxon>Teratosphaeriaceae</taxon>
        <taxon>Elasticomyces</taxon>
    </lineage>
</organism>
<dbReference type="AlphaFoldDB" id="A0AAN7WC08"/>
<proteinExistence type="predicted"/>
<comment type="caution">
    <text evidence="1">The sequence shown here is derived from an EMBL/GenBank/DDBJ whole genome shotgun (WGS) entry which is preliminary data.</text>
</comment>
<protein>
    <submittedName>
        <fullName evidence="1">Uncharacterized protein</fullName>
    </submittedName>
</protein>
<sequence>MPAISTRLAYALEVKASDLVAALEVDVQFRTIVQTLQLCNMFGGTATITKLPTELIDLVEKHIEVDKLEAIAQRRHQVKKLYQCAEGSCSAYDHMSFAEKLTRLNGVMKRLGKDEVKSLQESQLAPWKMQSFVMEQYPDGKGHQELGVGVEEHLLACWTSMLRISRSGGNCDLVRRYYGLEVFAAHRDSGDRQETCTYLVLPDESSRHRETDLERFDEKPDHQEIGFGVAREINAPEELTDGEKSRLVEMLTGLAMPGWDSGDDEEKQELLDRAAGTLKMLTYVRVEQCSRRHQEDRKVDASVPWAELDNLELENKEE</sequence>
<accession>A0AAN7WC08</accession>
<reference evidence="1" key="1">
    <citation type="submission" date="2023-08" db="EMBL/GenBank/DDBJ databases">
        <title>Black Yeasts Isolated from many extreme environments.</title>
        <authorList>
            <person name="Coleine C."/>
            <person name="Stajich J.E."/>
            <person name="Selbmann L."/>
        </authorList>
    </citation>
    <scope>NUCLEOTIDE SEQUENCE</scope>
    <source>
        <strain evidence="1">CCFEE 5810</strain>
    </source>
</reference>
<dbReference type="Proteomes" id="UP001310594">
    <property type="component" value="Unassembled WGS sequence"/>
</dbReference>